<dbReference type="KEGG" id="meti:DK427_08360"/>
<name>A0A2U8VQ57_9HYPH</name>
<evidence type="ECO:0000313" key="2">
    <source>
        <dbReference type="Proteomes" id="UP000246058"/>
    </source>
</evidence>
<protein>
    <submittedName>
        <fullName evidence="1">Uncharacterized protein</fullName>
    </submittedName>
</protein>
<evidence type="ECO:0000313" key="1">
    <source>
        <dbReference type="EMBL" id="AWN35755.1"/>
    </source>
</evidence>
<keyword evidence="2" id="KW-1185">Reference proteome</keyword>
<dbReference type="RefSeq" id="WP_109950870.1">
    <property type="nucleotide sequence ID" value="NZ_CP029551.1"/>
</dbReference>
<sequence>MLAPASPRSVPLHQRQDGEGAAPVFTARWSLPMQPFDLTQAAYSLEVVGPTLREQDASGQTLVEMMGPGAERTLADARRFHVAVSNLPHIADFIERLAVHEDQIFTLLSALERGDDVRLICTPKYAPAAPADEPVPLARSA</sequence>
<reference evidence="1 2" key="1">
    <citation type="submission" date="2018-05" db="EMBL/GenBank/DDBJ databases">
        <title>Complete Genome Sequence of Methylobacterium sp. 17Sr1-43.</title>
        <authorList>
            <person name="Srinivasan S."/>
        </authorList>
    </citation>
    <scope>NUCLEOTIDE SEQUENCE [LARGE SCALE GENOMIC DNA]</scope>
    <source>
        <strain evidence="1 2">17Sr1-43</strain>
    </source>
</reference>
<gene>
    <name evidence="1" type="ORF">DK427_08360</name>
</gene>
<dbReference type="Proteomes" id="UP000246058">
    <property type="component" value="Chromosome"/>
</dbReference>
<dbReference type="EMBL" id="CP029551">
    <property type="protein sequence ID" value="AWN35755.1"/>
    <property type="molecule type" value="Genomic_DNA"/>
</dbReference>
<dbReference type="AlphaFoldDB" id="A0A2U8VQ57"/>
<proteinExistence type="predicted"/>
<organism evidence="1 2">
    <name type="scientific">Methylobacterium radiodurans</name>
    <dbReference type="NCBI Taxonomy" id="2202828"/>
    <lineage>
        <taxon>Bacteria</taxon>
        <taxon>Pseudomonadati</taxon>
        <taxon>Pseudomonadota</taxon>
        <taxon>Alphaproteobacteria</taxon>
        <taxon>Hyphomicrobiales</taxon>
        <taxon>Methylobacteriaceae</taxon>
        <taxon>Methylobacterium</taxon>
    </lineage>
</organism>
<accession>A0A2U8VQ57</accession>